<evidence type="ECO:0008006" key="2">
    <source>
        <dbReference type="Google" id="ProtNLM"/>
    </source>
</evidence>
<dbReference type="Pfam" id="PF06133">
    <property type="entry name" value="Com_YlbF"/>
    <property type="match status" value="1"/>
</dbReference>
<gene>
    <name evidence="1" type="ORF">AMLFYP55_00707</name>
</gene>
<dbReference type="EMBL" id="CACRSS010000016">
    <property type="protein sequence ID" value="VYT12264.1"/>
    <property type="molecule type" value="Genomic_DNA"/>
</dbReference>
<organism evidence="1">
    <name type="scientific">Akkermansia muciniphila</name>
    <dbReference type="NCBI Taxonomy" id="239935"/>
    <lineage>
        <taxon>Bacteria</taxon>
        <taxon>Pseudomonadati</taxon>
        <taxon>Verrucomicrobiota</taxon>
        <taxon>Verrucomicrobiia</taxon>
        <taxon>Verrucomicrobiales</taxon>
        <taxon>Akkermansiaceae</taxon>
        <taxon>Akkermansia</taxon>
    </lineage>
</organism>
<dbReference type="OrthoDB" id="199027at2"/>
<dbReference type="InterPro" id="IPR010368">
    <property type="entry name" value="Com_YlbF"/>
</dbReference>
<dbReference type="SUPFAM" id="SSF158622">
    <property type="entry name" value="YheA/YmcA-like"/>
    <property type="match status" value="1"/>
</dbReference>
<protein>
    <recommendedName>
        <fullName evidence="2">YlbF family regulator</fullName>
    </recommendedName>
</protein>
<dbReference type="AlphaFoldDB" id="A0A6N2U1F5"/>
<name>A0A6N2U1F5_9BACT</name>
<sequence>MNTPVLNDNLRAATEALCNLLAKEDQVVASKAKIGLFFQNPEATKLFEEVNAYGEELRNKHLAGMPPTEEEISKFDTLRENVVKNDAARGFLEARQTIDELLNTINHYLGMSIDLGRAPTPEEIEEARQRAMSAQTSCSCGGSCDKESCDCDGNCDHGHDHDHKDGGCGCGNH</sequence>
<evidence type="ECO:0000313" key="1">
    <source>
        <dbReference type="EMBL" id="VYT12264.1"/>
    </source>
</evidence>
<reference evidence="1" key="1">
    <citation type="submission" date="2019-11" db="EMBL/GenBank/DDBJ databases">
        <authorList>
            <person name="Feng L."/>
        </authorList>
    </citation>
    <scope>NUCLEOTIDE SEQUENCE</scope>
    <source>
        <strain evidence="1">AMuciniphilaLFYP55</strain>
    </source>
</reference>
<dbReference type="RefSeq" id="WP_102722534.1">
    <property type="nucleotide sequence ID" value="NZ_CACRSS010000016.1"/>
</dbReference>
<dbReference type="Gene3D" id="1.20.1500.10">
    <property type="entry name" value="YheA/YmcA-like"/>
    <property type="match status" value="1"/>
</dbReference>
<proteinExistence type="predicted"/>
<dbReference type="InterPro" id="IPR023378">
    <property type="entry name" value="YheA/YmcA-like_dom_sf"/>
</dbReference>
<accession>A0A6N2U1F5</accession>